<evidence type="ECO:0000313" key="10">
    <source>
        <dbReference type="Proteomes" id="UP000077881"/>
    </source>
</evidence>
<dbReference type="GO" id="GO:0009847">
    <property type="term" value="P:spore germination"/>
    <property type="evidence" value="ECO:0007669"/>
    <property type="project" value="InterPro"/>
</dbReference>
<proteinExistence type="inferred from homology"/>
<evidence type="ECO:0000256" key="8">
    <source>
        <dbReference type="SAM" id="Phobius"/>
    </source>
</evidence>
<evidence type="ECO:0000256" key="4">
    <source>
        <dbReference type="ARBA" id="ARBA00022544"/>
    </source>
</evidence>
<feature type="transmembrane region" description="Helical" evidence="8">
    <location>
        <begin position="266"/>
        <end position="288"/>
    </location>
</feature>
<keyword evidence="7 8" id="KW-0472">Membrane</keyword>
<evidence type="ECO:0000256" key="3">
    <source>
        <dbReference type="ARBA" id="ARBA00022448"/>
    </source>
</evidence>
<feature type="transmembrane region" description="Helical" evidence="8">
    <location>
        <begin position="340"/>
        <end position="359"/>
    </location>
</feature>
<comment type="similarity">
    <text evidence="2">Belongs to the amino acid-polyamine-organocation (APC) superfamily. Spore germination protein (SGP) (TC 2.A.3.9) family.</text>
</comment>
<dbReference type="PANTHER" id="PTHR34975:SF2">
    <property type="entry name" value="SPORE GERMINATION PROTEIN A2"/>
    <property type="match status" value="1"/>
</dbReference>
<dbReference type="PANTHER" id="PTHR34975">
    <property type="entry name" value="SPORE GERMINATION PROTEIN A2"/>
    <property type="match status" value="1"/>
</dbReference>
<comment type="caution">
    <text evidence="9">The sequence shown here is derived from an EMBL/GenBank/DDBJ whole genome shotgun (WGS) entry which is preliminary data.</text>
</comment>
<dbReference type="STRING" id="217031.ABB05_05415"/>
<dbReference type="OrthoDB" id="2930450at2"/>
<organism evidence="9 10">
    <name type="scientific">Lederbergia galactosidilytica</name>
    <dbReference type="NCBI Taxonomy" id="217031"/>
    <lineage>
        <taxon>Bacteria</taxon>
        <taxon>Bacillati</taxon>
        <taxon>Bacillota</taxon>
        <taxon>Bacilli</taxon>
        <taxon>Bacillales</taxon>
        <taxon>Bacillaceae</taxon>
        <taxon>Lederbergia</taxon>
    </lineage>
</organism>
<keyword evidence="4" id="KW-0309">Germination</keyword>
<evidence type="ECO:0000313" key="9">
    <source>
        <dbReference type="EMBL" id="OAK73872.1"/>
    </source>
</evidence>
<evidence type="ECO:0000256" key="2">
    <source>
        <dbReference type="ARBA" id="ARBA00007998"/>
    </source>
</evidence>
<keyword evidence="6 8" id="KW-1133">Transmembrane helix</keyword>
<name>A0A178A184_9BACI</name>
<dbReference type="InterPro" id="IPR004761">
    <property type="entry name" value="Spore_GerAB"/>
</dbReference>
<feature type="transmembrane region" description="Helical" evidence="8">
    <location>
        <begin position="177"/>
        <end position="198"/>
    </location>
</feature>
<comment type="subcellular location">
    <subcellularLocation>
        <location evidence="1">Membrane</location>
        <topology evidence="1">Multi-pass membrane protein</topology>
    </subcellularLocation>
</comment>
<evidence type="ECO:0000256" key="5">
    <source>
        <dbReference type="ARBA" id="ARBA00022692"/>
    </source>
</evidence>
<evidence type="ECO:0000256" key="6">
    <source>
        <dbReference type="ARBA" id="ARBA00022989"/>
    </source>
</evidence>
<protein>
    <submittedName>
        <fullName evidence="9">Uncharacterized protein</fullName>
    </submittedName>
</protein>
<feature type="transmembrane region" description="Helical" evidence="8">
    <location>
        <begin position="75"/>
        <end position="98"/>
    </location>
</feature>
<gene>
    <name evidence="9" type="ORF">ABB05_05415</name>
</gene>
<dbReference type="RefSeq" id="WP_064467779.1">
    <property type="nucleotide sequence ID" value="NZ_JAGGKH010000003.1"/>
</dbReference>
<keyword evidence="10" id="KW-1185">Reference proteome</keyword>
<feature type="transmembrane region" description="Helical" evidence="8">
    <location>
        <begin position="7"/>
        <end position="27"/>
    </location>
</feature>
<feature type="transmembrane region" description="Helical" evidence="8">
    <location>
        <begin position="135"/>
        <end position="157"/>
    </location>
</feature>
<dbReference type="PATRIC" id="fig|217031.6.peg.1168"/>
<keyword evidence="3" id="KW-0813">Transport</keyword>
<feature type="transmembrane region" description="Helical" evidence="8">
    <location>
        <begin position="309"/>
        <end position="328"/>
    </location>
</feature>
<feature type="transmembrane region" description="Helical" evidence="8">
    <location>
        <begin position="33"/>
        <end position="55"/>
    </location>
</feature>
<accession>A0A178A184</accession>
<dbReference type="EMBL" id="LDJR01000028">
    <property type="protein sequence ID" value="OAK73872.1"/>
    <property type="molecule type" value="Genomic_DNA"/>
</dbReference>
<evidence type="ECO:0000256" key="7">
    <source>
        <dbReference type="ARBA" id="ARBA00023136"/>
    </source>
</evidence>
<dbReference type="Proteomes" id="UP000077881">
    <property type="component" value="Unassembled WGS sequence"/>
</dbReference>
<evidence type="ECO:0000256" key="1">
    <source>
        <dbReference type="ARBA" id="ARBA00004141"/>
    </source>
</evidence>
<reference evidence="9 10" key="1">
    <citation type="submission" date="2015-05" db="EMBL/GenBank/DDBJ databases">
        <title>Comparison of genome.</title>
        <authorList>
            <person name="Zheng Z."/>
            <person name="Sun M."/>
        </authorList>
    </citation>
    <scope>NUCLEOTIDE SEQUENCE [LARGE SCALE GENOMIC DNA]</scope>
    <source>
        <strain evidence="9 10">G25-74</strain>
    </source>
</reference>
<dbReference type="AlphaFoldDB" id="A0A178A184"/>
<sequence>MNRYYYYLIFVNLIANMISAVPKIFFLNKENGTSFSLLLSLPAGLLSVYLFIRFFNSFQGKDLSELLKQYVSKRIYLPILSLLSITWLGAGLITLITFTFMIKRFLTPDMSIILIACLFLIFISYGILMHTRSVLYTVETVLIFSIPLIAFIFFKAYSSPNFMWDYVGVAVMYSNRWPSYSVFSAALYCFLGIANLIVFNRAFKKVKFQLSWKSMLVIGIVGSLTIISTYVIPIGLNGFEKIDHLVYPGITTSDTLRMKFGVIERVMFIFFMFFLAVTFISLLIHWHVALELCKNIFWLEKFNWKKTNLTPFIYIGFFWIVTLFLTTHLNEYTLLIYTKYFFNCLPPFFLFMFILFWYVRRRAKQHEETV</sequence>
<keyword evidence="5 8" id="KW-0812">Transmembrane</keyword>
<feature type="transmembrane region" description="Helical" evidence="8">
    <location>
        <begin position="210"/>
        <end position="232"/>
    </location>
</feature>
<feature type="transmembrane region" description="Helical" evidence="8">
    <location>
        <begin position="110"/>
        <end position="128"/>
    </location>
</feature>
<dbReference type="GO" id="GO:0016020">
    <property type="term" value="C:membrane"/>
    <property type="evidence" value="ECO:0007669"/>
    <property type="project" value="UniProtKB-SubCell"/>
</dbReference>
<dbReference type="Pfam" id="PF03845">
    <property type="entry name" value="Spore_permease"/>
    <property type="match status" value="1"/>
</dbReference>